<feature type="compositionally biased region" description="Basic and acidic residues" evidence="1">
    <location>
        <begin position="168"/>
        <end position="183"/>
    </location>
</feature>
<feature type="compositionally biased region" description="Polar residues" evidence="1">
    <location>
        <begin position="67"/>
        <end position="79"/>
    </location>
</feature>
<gene>
    <name evidence="2" type="ORF">HJC23_013696</name>
</gene>
<feature type="compositionally biased region" description="Basic residues" evidence="1">
    <location>
        <begin position="275"/>
        <end position="297"/>
    </location>
</feature>
<reference evidence="2 3" key="1">
    <citation type="journal article" date="2020" name="G3 (Bethesda)">
        <title>Improved Reference Genome for Cyclotella cryptica CCMP332, a Model for Cell Wall Morphogenesis, Salinity Adaptation, and Lipid Production in Diatoms (Bacillariophyta).</title>
        <authorList>
            <person name="Roberts W.R."/>
            <person name="Downey K.M."/>
            <person name="Ruck E.C."/>
            <person name="Traller J.C."/>
            <person name="Alverson A.J."/>
        </authorList>
    </citation>
    <scope>NUCLEOTIDE SEQUENCE [LARGE SCALE GENOMIC DNA]</scope>
    <source>
        <strain evidence="2 3">CCMP332</strain>
    </source>
</reference>
<feature type="compositionally biased region" description="Polar residues" evidence="1">
    <location>
        <begin position="593"/>
        <end position="608"/>
    </location>
</feature>
<feature type="compositionally biased region" description="Low complexity" evidence="1">
    <location>
        <begin position="380"/>
        <end position="393"/>
    </location>
</feature>
<feature type="region of interest" description="Disordered" evidence="1">
    <location>
        <begin position="884"/>
        <end position="966"/>
    </location>
</feature>
<dbReference type="Proteomes" id="UP001516023">
    <property type="component" value="Unassembled WGS sequence"/>
</dbReference>
<dbReference type="EMBL" id="JABMIG020000009">
    <property type="protein sequence ID" value="KAL3804177.1"/>
    <property type="molecule type" value="Genomic_DNA"/>
</dbReference>
<feature type="compositionally biased region" description="Polar residues" evidence="1">
    <location>
        <begin position="135"/>
        <end position="144"/>
    </location>
</feature>
<feature type="compositionally biased region" description="Polar residues" evidence="1">
    <location>
        <begin position="923"/>
        <end position="941"/>
    </location>
</feature>
<feature type="compositionally biased region" description="Polar residues" evidence="1">
    <location>
        <begin position="402"/>
        <end position="413"/>
    </location>
</feature>
<evidence type="ECO:0008006" key="4">
    <source>
        <dbReference type="Google" id="ProtNLM"/>
    </source>
</evidence>
<feature type="compositionally biased region" description="Low complexity" evidence="1">
    <location>
        <begin position="441"/>
        <end position="459"/>
    </location>
</feature>
<feature type="compositionally biased region" description="Pro residues" evidence="1">
    <location>
        <begin position="329"/>
        <end position="338"/>
    </location>
</feature>
<dbReference type="AlphaFoldDB" id="A0ABD3QUH9"/>
<feature type="region of interest" description="Disordered" evidence="1">
    <location>
        <begin position="109"/>
        <end position="193"/>
    </location>
</feature>
<evidence type="ECO:0000256" key="1">
    <source>
        <dbReference type="SAM" id="MobiDB-lite"/>
    </source>
</evidence>
<feature type="compositionally biased region" description="Low complexity" evidence="1">
    <location>
        <begin position="497"/>
        <end position="519"/>
    </location>
</feature>
<evidence type="ECO:0000313" key="3">
    <source>
        <dbReference type="Proteomes" id="UP001516023"/>
    </source>
</evidence>
<feature type="compositionally biased region" description="Pro residues" evidence="1">
    <location>
        <begin position="476"/>
        <end position="489"/>
    </location>
</feature>
<feature type="region of interest" description="Disordered" evidence="1">
    <location>
        <begin position="683"/>
        <end position="714"/>
    </location>
</feature>
<organism evidence="2 3">
    <name type="scientific">Cyclotella cryptica</name>
    <dbReference type="NCBI Taxonomy" id="29204"/>
    <lineage>
        <taxon>Eukaryota</taxon>
        <taxon>Sar</taxon>
        <taxon>Stramenopiles</taxon>
        <taxon>Ochrophyta</taxon>
        <taxon>Bacillariophyta</taxon>
        <taxon>Coscinodiscophyceae</taxon>
        <taxon>Thalassiosirophycidae</taxon>
        <taxon>Stephanodiscales</taxon>
        <taxon>Stephanodiscaceae</taxon>
        <taxon>Cyclotella</taxon>
    </lineage>
</organism>
<sequence>MNIVSTEKEEPDDHHGESVLITAAKIESSAADDNIKMSSVKIGTSSAVDAIAKMEGATTDGDGIMTDGSNNEGRGSPQNVARVEQEQVHTCEQDEKDPPMDIEHDLIMVVTNETVDNDDEESTTNAALTADGATASDSARQNDQAVVRALPPHAAPTPRSSGAQISKSKTDEVANEGSPEKEQPSTAAAVSEVEAAAEPSAVSFAAAASATATTGSIAAAGSTEKTSGPTGASASAASAVTAPSTNAHESWNHPKPNASNAVSTTTSHPSYHNPNGHHGHTANPYHYHHNNIYHPHHPAYNPHHPHWPNAAHGAPPQQPGAQWIRHPHPGQPPPPPPHALHGSSYHHHGYYQGGPRYPHHIQYHHGQGYHPNMAPNSGATTSHPTHVTSSSRSGKGDDKNTSAKGASSTTAHNSDGDKKKVGSVVDSNAEVEKDNTKSTDPSAIPSSASWTSQSTSQPAYHPPHPPHHHPYGAAPWRPPPPGYQYPGVPPSASYGSHGAPPHGAYGYPHGYGIHPPQGHRSYPHHNGNISWTNSSTSASTADATKQVRNEGKKQQKSSGSEYGNKKRGRDEREERDDGPSVGDGRDLTRSYTDDTASTLSVGGLSMTSLEHPKASSPKRRKGLVRNQNIHRDLTTDIQDFPHLGNPSTLSEGKMILQNLSINSLGSLRQSYSAEIAELCGPSPINVAKNNKCSQGERFDEGKTPKKRNTSSKKITKDSASLVFRLDHPSNTPAAMRCQSQDDDSPNMMDLIDGADTPTAGLLLSSMENVMLDESSMNRNVRGQAFTPLPHILGGDDVNFAITPNLSWSINGSPLGSSFEKLTPRFGLDSTKSKKNPLASPKSFWKDDFLEEHQHKKSSTEKSRGEMRSILSMLSPAMREMDAVDSSLDGGPTSPIPIHRKLQQEPPKSSLDPCITTPLRRPPTQVSSSSQPIPRPHNSSPWRVSHRGPPAYMHSPIPTHHSQHPHHAMSPYDGRYGEHRRDGPPSYGMYPPPHHGHYNPDDRIRHLRGRGPPLHHMPPQHHLPPPSYHHFSPLTNVVPRGRGGWHENQMSNPMDMSASKRKCVPLRPPVPAKFQGDIEKYKDAQVPEFNNLVNFPCHMNQKQAPNIPEGMRCCVMCGQACPCSQGGKQKKGDTCSKPGGAGSSVAPLGNSNQVPGNKNPSNLSNGSGFAIIPTQNKGLCTLCDVNVWIVTQTGLEIKWCKGCKNFRPWAAFGDKGLATKCVRCRDRQREKYALQKEEKERARGSSKSAGGSIPPMGMGPI</sequence>
<feature type="compositionally biased region" description="Polar residues" evidence="1">
    <location>
        <begin position="158"/>
        <end position="167"/>
    </location>
</feature>
<name>A0ABD3QUH9_9STRA</name>
<feature type="region of interest" description="Disordered" evidence="1">
    <location>
        <begin position="220"/>
        <end position="625"/>
    </location>
</feature>
<accession>A0ABD3QUH9</accession>
<feature type="compositionally biased region" description="Basic and acidic residues" evidence="1">
    <location>
        <begin position="694"/>
        <end position="703"/>
    </location>
</feature>
<feature type="region of interest" description="Disordered" evidence="1">
    <location>
        <begin position="58"/>
        <end position="81"/>
    </location>
</feature>
<feature type="compositionally biased region" description="Low complexity" evidence="1">
    <location>
        <begin position="298"/>
        <end position="322"/>
    </location>
</feature>
<evidence type="ECO:0000313" key="2">
    <source>
        <dbReference type="EMBL" id="KAL3804177.1"/>
    </source>
</evidence>
<feature type="compositionally biased region" description="Basic and acidic residues" evidence="1">
    <location>
        <begin position="568"/>
        <end position="592"/>
    </location>
</feature>
<feature type="compositionally biased region" description="Low complexity" evidence="1">
    <location>
        <begin position="220"/>
        <end position="245"/>
    </location>
</feature>
<feature type="compositionally biased region" description="Basic and acidic residues" evidence="1">
    <location>
        <begin position="1231"/>
        <end position="1242"/>
    </location>
</feature>
<feature type="region of interest" description="Disordered" evidence="1">
    <location>
        <begin position="1231"/>
        <end position="1260"/>
    </location>
</feature>
<feature type="compositionally biased region" description="Low complexity" evidence="1">
    <location>
        <begin position="532"/>
        <end position="544"/>
    </location>
</feature>
<proteinExistence type="predicted"/>
<protein>
    <recommendedName>
        <fullName evidence="4">GATA-type domain-containing protein</fullName>
    </recommendedName>
</protein>
<feature type="compositionally biased region" description="Polar residues" evidence="1">
    <location>
        <begin position="257"/>
        <end position="273"/>
    </location>
</feature>
<keyword evidence="3" id="KW-1185">Reference proteome</keyword>
<feature type="compositionally biased region" description="Low complexity" evidence="1">
    <location>
        <begin position="1244"/>
        <end position="1260"/>
    </location>
</feature>
<comment type="caution">
    <text evidence="2">The sequence shown here is derived from an EMBL/GenBank/DDBJ whole genome shotgun (WGS) entry which is preliminary data.</text>
</comment>